<dbReference type="Pfam" id="PF07589">
    <property type="entry name" value="PEP-CTERM"/>
    <property type="match status" value="1"/>
</dbReference>
<protein>
    <submittedName>
        <fullName evidence="4">Formylglycine-generating sulfatase enzyme</fullName>
    </submittedName>
</protein>
<dbReference type="InterPro" id="IPR005532">
    <property type="entry name" value="SUMF_dom"/>
</dbReference>
<dbReference type="EMBL" id="CP042913">
    <property type="protein sequence ID" value="QEG37077.1"/>
    <property type="molecule type" value="Genomic_DNA"/>
</dbReference>
<dbReference type="Pfam" id="PF03781">
    <property type="entry name" value="FGE-sulfatase"/>
    <property type="match status" value="1"/>
</dbReference>
<evidence type="ECO:0000259" key="2">
    <source>
        <dbReference type="Pfam" id="PF03781"/>
    </source>
</evidence>
<feature type="signal peptide" evidence="1">
    <location>
        <begin position="1"/>
        <end position="22"/>
    </location>
</feature>
<dbReference type="RefSeq" id="WP_148076473.1">
    <property type="nucleotide sequence ID" value="NZ_CP042913.1"/>
</dbReference>
<dbReference type="InterPro" id="IPR016187">
    <property type="entry name" value="CTDL_fold"/>
</dbReference>
<feature type="domain" description="Sulfatase-modifying factor enzyme-like" evidence="2">
    <location>
        <begin position="88"/>
        <end position="283"/>
    </location>
</feature>
<feature type="chain" id="PRO_5022718291" evidence="1">
    <location>
        <begin position="23"/>
        <end position="307"/>
    </location>
</feature>
<keyword evidence="5" id="KW-1185">Reference proteome</keyword>
<evidence type="ECO:0000313" key="5">
    <source>
        <dbReference type="Proteomes" id="UP000323917"/>
    </source>
</evidence>
<sequence precursor="true">MKTTGTLILFTLGLLSTAGAQADIFGSGANQFAIEFVTIGDPDNPGDTSGEPYRAGKVEYAYRIGTYEVSEDMINKANALAGLDISHDGRGANKPATSISWFEAARFVNWLNTSTGNVTAYKFDLNGDFQLWDPGDDGYDAANRYRNSLARYVLPSSDEWFKAAYYDPNENLYFDFPTGSDSPPVPVASGTSSGTAVYGGQMEPADVTLAGGLSVYGTMGQGGNVWEWEETNCYLINDENAGAPCRGLRGANWDVTVAQPMNSLSRSYIAPDFEHGANGFRVASIPEPNTLLLGALATVGLLVRRRR</sequence>
<dbReference type="InterPro" id="IPR013424">
    <property type="entry name" value="Ice-binding_C"/>
</dbReference>
<evidence type="ECO:0000259" key="3">
    <source>
        <dbReference type="Pfam" id="PF07589"/>
    </source>
</evidence>
<name>A0A5B9QDD5_9BACT</name>
<evidence type="ECO:0000256" key="1">
    <source>
        <dbReference type="SAM" id="SignalP"/>
    </source>
</evidence>
<reference evidence="4 5" key="1">
    <citation type="submission" date="2019-08" db="EMBL/GenBank/DDBJ databases">
        <title>Deep-cultivation of Planctomycetes and their phenomic and genomic characterization uncovers novel biology.</title>
        <authorList>
            <person name="Wiegand S."/>
            <person name="Jogler M."/>
            <person name="Boedeker C."/>
            <person name="Pinto D."/>
            <person name="Vollmers J."/>
            <person name="Rivas-Marin E."/>
            <person name="Kohn T."/>
            <person name="Peeters S.H."/>
            <person name="Heuer A."/>
            <person name="Rast P."/>
            <person name="Oberbeckmann S."/>
            <person name="Bunk B."/>
            <person name="Jeske O."/>
            <person name="Meyerdierks A."/>
            <person name="Storesund J.E."/>
            <person name="Kallscheuer N."/>
            <person name="Luecker S."/>
            <person name="Lage O.M."/>
            <person name="Pohl T."/>
            <person name="Merkel B.J."/>
            <person name="Hornburger P."/>
            <person name="Mueller R.-W."/>
            <person name="Bruemmer F."/>
            <person name="Labrenz M."/>
            <person name="Spormann A.M."/>
            <person name="Op den Camp H."/>
            <person name="Overmann J."/>
            <person name="Amann R."/>
            <person name="Jetten M.S.M."/>
            <person name="Mascher T."/>
            <person name="Medema M.H."/>
            <person name="Devos D.P."/>
            <person name="Kaster A.-K."/>
            <person name="Ovreas L."/>
            <person name="Rohde M."/>
            <person name="Galperin M.Y."/>
            <person name="Jogler C."/>
        </authorList>
    </citation>
    <scope>NUCLEOTIDE SEQUENCE [LARGE SCALE GENOMIC DNA]</scope>
    <source>
        <strain evidence="4 5">Pr1d</strain>
    </source>
</reference>
<feature type="domain" description="Ice-binding protein C-terminal" evidence="3">
    <location>
        <begin position="284"/>
        <end position="306"/>
    </location>
</feature>
<keyword evidence="1" id="KW-0732">Signal</keyword>
<proteinExistence type="predicted"/>
<gene>
    <name evidence="4" type="ORF">Pr1d_44170</name>
</gene>
<dbReference type="OrthoDB" id="581243at2"/>
<accession>A0A5B9QDD5</accession>
<dbReference type="Proteomes" id="UP000323917">
    <property type="component" value="Chromosome"/>
</dbReference>
<organism evidence="4 5">
    <name type="scientific">Bythopirellula goksoeyrii</name>
    <dbReference type="NCBI Taxonomy" id="1400387"/>
    <lineage>
        <taxon>Bacteria</taxon>
        <taxon>Pseudomonadati</taxon>
        <taxon>Planctomycetota</taxon>
        <taxon>Planctomycetia</taxon>
        <taxon>Pirellulales</taxon>
        <taxon>Lacipirellulaceae</taxon>
        <taxon>Bythopirellula</taxon>
    </lineage>
</organism>
<dbReference type="SUPFAM" id="SSF56436">
    <property type="entry name" value="C-type lectin-like"/>
    <property type="match status" value="1"/>
</dbReference>
<dbReference type="AlphaFoldDB" id="A0A5B9QDD5"/>
<dbReference type="KEGG" id="bgok:Pr1d_44170"/>
<dbReference type="Gene3D" id="3.90.1580.10">
    <property type="entry name" value="paralog of FGE (formylglycine-generating enzyme)"/>
    <property type="match status" value="1"/>
</dbReference>
<dbReference type="InterPro" id="IPR042095">
    <property type="entry name" value="SUMF_sf"/>
</dbReference>
<evidence type="ECO:0000313" key="4">
    <source>
        <dbReference type="EMBL" id="QEG37077.1"/>
    </source>
</evidence>